<dbReference type="Proteomes" id="UP001651050">
    <property type="component" value="Unassembled WGS sequence"/>
</dbReference>
<feature type="region of interest" description="Disordered" evidence="1">
    <location>
        <begin position="77"/>
        <end position="97"/>
    </location>
</feature>
<proteinExistence type="predicted"/>
<evidence type="ECO:0000313" key="3">
    <source>
        <dbReference type="Proteomes" id="UP001651050"/>
    </source>
</evidence>
<dbReference type="RefSeq" id="WP_416344368.1">
    <property type="nucleotide sequence ID" value="NZ_JALQCY010000003.1"/>
</dbReference>
<dbReference type="EMBL" id="JALQCY010000003">
    <property type="protein sequence ID" value="MCK9794530.1"/>
    <property type="molecule type" value="Genomic_DNA"/>
</dbReference>
<dbReference type="Pfam" id="PF06108">
    <property type="entry name" value="DUF952"/>
    <property type="match status" value="1"/>
</dbReference>
<dbReference type="InterPro" id="IPR009297">
    <property type="entry name" value="DUF952"/>
</dbReference>
<comment type="caution">
    <text evidence="2">The sequence shown here is derived from an EMBL/GenBank/DDBJ whole genome shotgun (WGS) entry which is preliminary data.</text>
</comment>
<dbReference type="SUPFAM" id="SSF56399">
    <property type="entry name" value="ADP-ribosylation"/>
    <property type="match status" value="1"/>
</dbReference>
<gene>
    <name evidence="2" type="ORF">M1843_12310</name>
</gene>
<protein>
    <submittedName>
        <fullName evidence="2">DUF952 domain-containing protein</fullName>
    </submittedName>
</protein>
<name>A0ABT0J4U4_9MICO</name>
<reference evidence="2 3" key="1">
    <citation type="submission" date="2022-02" db="EMBL/GenBank/DDBJ databases">
        <title>The car tank lid bacteriome: a reservoir of bacteria with potential in bioremediation of fuel.</title>
        <authorList>
            <person name="Vidal-Verdu A."/>
            <person name="Gomez-Martinez D."/>
            <person name="Latorre-Perez A."/>
            <person name="Pereto J."/>
            <person name="Porcar M."/>
        </authorList>
    </citation>
    <scope>NUCLEOTIDE SEQUENCE [LARGE SCALE GENOMIC DNA]</scope>
    <source>
        <strain evidence="2 3">4D.3</strain>
    </source>
</reference>
<organism evidence="2 3">
    <name type="scientific">Isoptericola peretonis</name>
    <dbReference type="NCBI Taxonomy" id="2918523"/>
    <lineage>
        <taxon>Bacteria</taxon>
        <taxon>Bacillati</taxon>
        <taxon>Actinomycetota</taxon>
        <taxon>Actinomycetes</taxon>
        <taxon>Micrococcales</taxon>
        <taxon>Promicromonosporaceae</taxon>
        <taxon>Isoptericola</taxon>
    </lineage>
</organism>
<keyword evidence="3" id="KW-1185">Reference proteome</keyword>
<evidence type="ECO:0000313" key="2">
    <source>
        <dbReference type="EMBL" id="MCK9794530.1"/>
    </source>
</evidence>
<accession>A0ABT0J4U4</accession>
<dbReference type="Gene3D" id="3.20.170.20">
    <property type="entry name" value="Protein of unknown function DUF952"/>
    <property type="match status" value="1"/>
</dbReference>
<sequence length="139" mass="14492">MTGRRLLHVAFSDDWEACGRFGEYDVATRRTLVDDAGHVHATTASGLAAVLRGVYGDATEALVLVVVDEGSLETQGIPVRWEPDGTGAASPRIGGPLPMDRETVVAVLEVGRGPDGWAAPDLAGLDVRETAPPFSPAGS</sequence>
<evidence type="ECO:0000256" key="1">
    <source>
        <dbReference type="SAM" id="MobiDB-lite"/>
    </source>
</evidence>